<accession>A0A7S3LBR5</accession>
<reference evidence="2" key="1">
    <citation type="submission" date="2021-01" db="EMBL/GenBank/DDBJ databases">
        <authorList>
            <person name="Corre E."/>
            <person name="Pelletier E."/>
            <person name="Niang G."/>
            <person name="Scheremetjew M."/>
            <person name="Finn R."/>
            <person name="Kale V."/>
            <person name="Holt S."/>
            <person name="Cochrane G."/>
            <person name="Meng A."/>
            <person name="Brown T."/>
            <person name="Cohen L."/>
        </authorList>
    </citation>
    <scope>NUCLEOTIDE SEQUENCE</scope>
    <source>
        <strain evidence="2">CCMP127</strain>
    </source>
</reference>
<dbReference type="AlphaFoldDB" id="A0A7S3LBR5"/>
<organism evidence="2">
    <name type="scientific">Amphora coffeiformis</name>
    <dbReference type="NCBI Taxonomy" id="265554"/>
    <lineage>
        <taxon>Eukaryota</taxon>
        <taxon>Sar</taxon>
        <taxon>Stramenopiles</taxon>
        <taxon>Ochrophyta</taxon>
        <taxon>Bacillariophyta</taxon>
        <taxon>Bacillariophyceae</taxon>
        <taxon>Bacillariophycidae</taxon>
        <taxon>Thalassiophysales</taxon>
        <taxon>Catenulaceae</taxon>
        <taxon>Amphora</taxon>
    </lineage>
</organism>
<evidence type="ECO:0008006" key="3">
    <source>
        <dbReference type="Google" id="ProtNLM"/>
    </source>
</evidence>
<name>A0A7S3LBR5_9STRA</name>
<keyword evidence="1" id="KW-0472">Membrane</keyword>
<keyword evidence="1" id="KW-0812">Transmembrane</keyword>
<sequence length="191" mass="21930">MHSIICVRQRLVKGLLAESRRQFIHSRHGQRFFSALALSKRPAGGAQQQRQGTVVAMSSRLGGRRFFSAPPPLRKLKGKTKQGNVMLRVGAPFVLFSILAAWVVSNALDGKLKEMEASQGKTSKSIRQAALEQEHDEMMERLNKIVSEDFDNTKRIKRPHEVLEERRKERERRNAWHRRAYRAIFGGNEEE</sequence>
<proteinExistence type="predicted"/>
<keyword evidence="1" id="KW-1133">Transmembrane helix</keyword>
<protein>
    <recommendedName>
        <fullName evidence="3">Transmembrane protein</fullName>
    </recommendedName>
</protein>
<feature type="transmembrane region" description="Helical" evidence="1">
    <location>
        <begin position="85"/>
        <end position="104"/>
    </location>
</feature>
<dbReference type="EMBL" id="HBIM01020230">
    <property type="protein sequence ID" value="CAE0418322.1"/>
    <property type="molecule type" value="Transcribed_RNA"/>
</dbReference>
<evidence type="ECO:0000256" key="1">
    <source>
        <dbReference type="SAM" id="Phobius"/>
    </source>
</evidence>
<gene>
    <name evidence="2" type="ORF">ACOF00016_LOCUS15203</name>
</gene>
<evidence type="ECO:0000313" key="2">
    <source>
        <dbReference type="EMBL" id="CAE0418322.1"/>
    </source>
</evidence>